<sequence>MGQVPRKETQQCSPREEKEEDDPPSLIKTGLEKQGERGEREQRMPEAISVSDGEEDVCHPSQWNGQQVFSHINSLPGEGAVKLKDLQRELGRFIEEVTRLERKIEDTRDDMRGEMESVHVQNVHALNKGDELNGLMATGRKSMHGCLCSDDMKSTCLPASLLLLLLLFLEMSCVSPLESTKPNFVLIMVDDMGIGDLGCYGNTTLRTPNIDQLAREGVKLTQHIAAASLCTPSRAAFLTGRYPIRSGQFKDANAGGGNLYRLTRCLMLPRRPGPWETRLFKHCVAGFARPGVFIFNAASGGLPSHEMTFAKIAKQQGYETALIGKWHLGLNCEQRDDHCHHPSVHGFNYFFGIPLTNLRECQPGHGAVINFFRYLPYKTLAIVLVTAAVLHYCSILTIPRWLIWSLLSLSLVFTALLGGFMMMVPYMNCVLMRDHRIVEQQFTAENLTQEMTREAVDFIESNSAKPFLLFLSFIQVHTSMFASPAFRGTSQHGIYGDAVHEVDWSVGQMVNALERLKLRENTLVYLTSDQGAHLEEAQHGSNGIYKAGKATNWEGGIRVPGILSWPGKIPAGVQIDEPTSNMDLFPTVVHLTGASVPEDREIDGHDLMDLLQERVERSNHEFLFHYCSAYLNAVRWHPRNSSSVWKAFYFTQNFDSENATTCVHTQVCFCTPQYMTYHNPPLLFDLWKDPSETTPLTPDTEPAFESIVSVMAEAVERHRRSVKPAESQLSVWNLVWKPWLQPCCSTLGQLCQCQH</sequence>
<feature type="transmembrane region" description="Helical" evidence="8">
    <location>
        <begin position="404"/>
        <end position="426"/>
    </location>
</feature>
<evidence type="ECO:0000259" key="9">
    <source>
        <dbReference type="Pfam" id="PF00884"/>
    </source>
</evidence>
<evidence type="ECO:0000313" key="10">
    <source>
        <dbReference type="EMBL" id="CAB1426186.1"/>
    </source>
</evidence>
<feature type="compositionally biased region" description="Basic and acidic residues" evidence="7">
    <location>
        <begin position="30"/>
        <end position="44"/>
    </location>
</feature>
<evidence type="ECO:0000256" key="8">
    <source>
        <dbReference type="SAM" id="Phobius"/>
    </source>
</evidence>
<dbReference type="PANTHER" id="PTHR42693:SF9">
    <property type="entry name" value="STERYL-SULFATASE"/>
    <property type="match status" value="1"/>
</dbReference>
<comment type="similarity">
    <text evidence="2">Belongs to the sulfatase family.</text>
</comment>
<dbReference type="InterPro" id="IPR024607">
    <property type="entry name" value="Sulfatase_CS"/>
</dbReference>
<organism evidence="10 11">
    <name type="scientific">Pleuronectes platessa</name>
    <name type="common">European plaice</name>
    <dbReference type="NCBI Taxonomy" id="8262"/>
    <lineage>
        <taxon>Eukaryota</taxon>
        <taxon>Metazoa</taxon>
        <taxon>Chordata</taxon>
        <taxon>Craniata</taxon>
        <taxon>Vertebrata</taxon>
        <taxon>Euteleostomi</taxon>
        <taxon>Actinopterygii</taxon>
        <taxon>Neopterygii</taxon>
        <taxon>Teleostei</taxon>
        <taxon>Neoteleostei</taxon>
        <taxon>Acanthomorphata</taxon>
        <taxon>Carangaria</taxon>
        <taxon>Pleuronectiformes</taxon>
        <taxon>Pleuronectoidei</taxon>
        <taxon>Pleuronectidae</taxon>
        <taxon>Pleuronectes</taxon>
    </lineage>
</organism>
<keyword evidence="4" id="KW-0378">Hydrolase</keyword>
<evidence type="ECO:0000256" key="7">
    <source>
        <dbReference type="SAM" id="MobiDB-lite"/>
    </source>
</evidence>
<evidence type="ECO:0000256" key="2">
    <source>
        <dbReference type="ARBA" id="ARBA00008779"/>
    </source>
</evidence>
<dbReference type="Pfam" id="PF14707">
    <property type="entry name" value="Sulfatase_C"/>
    <property type="match status" value="1"/>
</dbReference>
<keyword evidence="11" id="KW-1185">Reference proteome</keyword>
<dbReference type="GO" id="GO:0046872">
    <property type="term" value="F:metal ion binding"/>
    <property type="evidence" value="ECO:0007669"/>
    <property type="project" value="UniProtKB-KW"/>
</dbReference>
<comment type="cofactor">
    <cofactor evidence="1">
        <name>Ca(2+)</name>
        <dbReference type="ChEBI" id="CHEBI:29108"/>
    </cofactor>
</comment>
<feature type="region of interest" description="Disordered" evidence="7">
    <location>
        <begin position="1"/>
        <end position="57"/>
    </location>
</feature>
<gene>
    <name evidence="10" type="ORF">PLEPLA_LOCUS14121</name>
</gene>
<dbReference type="Proteomes" id="UP001153269">
    <property type="component" value="Unassembled WGS sequence"/>
</dbReference>
<dbReference type="FunFam" id="3.30.1120.10:FF:000001">
    <property type="entry name" value="Arylsulfatase E"/>
    <property type="match status" value="1"/>
</dbReference>
<dbReference type="PROSITE" id="PS00523">
    <property type="entry name" value="SULFATASE_1"/>
    <property type="match status" value="1"/>
</dbReference>
<evidence type="ECO:0000313" key="11">
    <source>
        <dbReference type="Proteomes" id="UP001153269"/>
    </source>
</evidence>
<keyword evidence="8" id="KW-0472">Membrane</keyword>
<dbReference type="Gene3D" id="1.10.287.550">
    <property type="entry name" value="Helix hairpin bin"/>
    <property type="match status" value="1"/>
</dbReference>
<proteinExistence type="inferred from homology"/>
<keyword evidence="3" id="KW-0479">Metal-binding</keyword>
<feature type="transmembrane region" description="Helical" evidence="8">
    <location>
        <begin position="379"/>
        <end position="398"/>
    </location>
</feature>
<dbReference type="Gene3D" id="3.40.720.10">
    <property type="entry name" value="Alkaline Phosphatase, subunit A"/>
    <property type="match status" value="2"/>
</dbReference>
<dbReference type="Pfam" id="PF00884">
    <property type="entry name" value="Sulfatase"/>
    <property type="match status" value="1"/>
</dbReference>
<dbReference type="GO" id="GO:0004065">
    <property type="term" value="F:arylsulfatase activity"/>
    <property type="evidence" value="ECO:0007669"/>
    <property type="project" value="TreeGrafter"/>
</dbReference>
<keyword evidence="8" id="KW-1133">Transmembrane helix</keyword>
<dbReference type="PROSITE" id="PS00149">
    <property type="entry name" value="SULFATASE_2"/>
    <property type="match status" value="1"/>
</dbReference>
<dbReference type="SUPFAM" id="SSF53649">
    <property type="entry name" value="Alkaline phosphatase-like"/>
    <property type="match status" value="1"/>
</dbReference>
<feature type="compositionally biased region" description="Basic and acidic residues" evidence="7">
    <location>
        <begin position="1"/>
        <end position="17"/>
    </location>
</feature>
<reference evidence="10" key="1">
    <citation type="submission" date="2020-03" db="EMBL/GenBank/DDBJ databases">
        <authorList>
            <person name="Weist P."/>
        </authorList>
    </citation>
    <scope>NUCLEOTIDE SEQUENCE</scope>
</reference>
<dbReference type="InterPro" id="IPR050738">
    <property type="entry name" value="Sulfatase"/>
</dbReference>
<protein>
    <recommendedName>
        <fullName evidence="9">Sulfatase N-terminal domain-containing protein</fullName>
    </recommendedName>
</protein>
<dbReference type="InterPro" id="IPR017850">
    <property type="entry name" value="Alkaline_phosphatase_core_sf"/>
</dbReference>
<evidence type="ECO:0000256" key="6">
    <source>
        <dbReference type="SAM" id="Coils"/>
    </source>
</evidence>
<keyword evidence="5" id="KW-0106">Calcium</keyword>
<dbReference type="Gene3D" id="3.30.1120.10">
    <property type="match status" value="1"/>
</dbReference>
<evidence type="ECO:0000256" key="3">
    <source>
        <dbReference type="ARBA" id="ARBA00022723"/>
    </source>
</evidence>
<dbReference type="AlphaFoldDB" id="A0A9N7U7W0"/>
<name>A0A9N7U7W0_PLEPL</name>
<dbReference type="GO" id="GO:0005783">
    <property type="term" value="C:endoplasmic reticulum"/>
    <property type="evidence" value="ECO:0007669"/>
    <property type="project" value="UniProtKB-ARBA"/>
</dbReference>
<keyword evidence="8" id="KW-0812">Transmembrane</keyword>
<evidence type="ECO:0000256" key="5">
    <source>
        <dbReference type="ARBA" id="ARBA00022837"/>
    </source>
</evidence>
<accession>A0A9N7U7W0</accession>
<dbReference type="InterPro" id="IPR000917">
    <property type="entry name" value="Sulfatase_N"/>
</dbReference>
<keyword evidence="6" id="KW-0175">Coiled coil</keyword>
<evidence type="ECO:0000256" key="4">
    <source>
        <dbReference type="ARBA" id="ARBA00022801"/>
    </source>
</evidence>
<comment type="caution">
    <text evidence="10">The sequence shown here is derived from an EMBL/GenBank/DDBJ whole genome shotgun (WGS) entry which is preliminary data.</text>
</comment>
<dbReference type="EMBL" id="CADEAL010000865">
    <property type="protein sequence ID" value="CAB1426186.1"/>
    <property type="molecule type" value="Genomic_DNA"/>
</dbReference>
<evidence type="ECO:0000256" key="1">
    <source>
        <dbReference type="ARBA" id="ARBA00001913"/>
    </source>
</evidence>
<feature type="domain" description="Sulfatase N-terminal" evidence="9">
    <location>
        <begin position="182"/>
        <end position="594"/>
    </location>
</feature>
<dbReference type="PANTHER" id="PTHR42693">
    <property type="entry name" value="ARYLSULFATASE FAMILY MEMBER"/>
    <property type="match status" value="1"/>
</dbReference>
<feature type="coiled-coil region" evidence="6">
    <location>
        <begin position="83"/>
        <end position="117"/>
    </location>
</feature>